<accession>A0A0N1I9U4</accession>
<reference evidence="3 4" key="1">
    <citation type="journal article" date="2015" name="Nat. Commun.">
        <title>Outbred genome sequencing and CRISPR/Cas9 gene editing in butterflies.</title>
        <authorList>
            <person name="Li X."/>
            <person name="Fan D."/>
            <person name="Zhang W."/>
            <person name="Liu G."/>
            <person name="Zhang L."/>
            <person name="Zhao L."/>
            <person name="Fang X."/>
            <person name="Chen L."/>
            <person name="Dong Y."/>
            <person name="Chen Y."/>
            <person name="Ding Y."/>
            <person name="Zhao R."/>
            <person name="Feng M."/>
            <person name="Zhu Y."/>
            <person name="Feng Y."/>
            <person name="Jiang X."/>
            <person name="Zhu D."/>
            <person name="Xiang H."/>
            <person name="Feng X."/>
            <person name="Li S."/>
            <person name="Wang J."/>
            <person name="Zhang G."/>
            <person name="Kronforst M.R."/>
            <person name="Wang W."/>
        </authorList>
    </citation>
    <scope>NUCLEOTIDE SEQUENCE [LARGE SCALE GENOMIC DNA]</scope>
    <source>
        <strain evidence="3">Ya'a_city_454_Px</strain>
        <tissue evidence="3">Whole body</tissue>
    </source>
</reference>
<evidence type="ECO:0000256" key="1">
    <source>
        <dbReference type="SAM" id="MobiDB-lite"/>
    </source>
</evidence>
<dbReference type="Pfam" id="PF00533">
    <property type="entry name" value="BRCT"/>
    <property type="match status" value="1"/>
</dbReference>
<evidence type="ECO:0000313" key="3">
    <source>
        <dbReference type="EMBL" id="KPJ01275.1"/>
    </source>
</evidence>
<dbReference type="EMBL" id="KQ459356">
    <property type="protein sequence ID" value="KPJ01275.1"/>
    <property type="molecule type" value="Genomic_DNA"/>
</dbReference>
<dbReference type="SUPFAM" id="SSF52113">
    <property type="entry name" value="BRCT domain"/>
    <property type="match status" value="3"/>
</dbReference>
<dbReference type="InterPro" id="IPR036420">
    <property type="entry name" value="BRCT_dom_sf"/>
</dbReference>
<name>A0A0N1I9U4_PAPXU</name>
<dbReference type="InterPro" id="IPR022047">
    <property type="entry name" value="Microcephalin-like"/>
</dbReference>
<organism evidence="3 4">
    <name type="scientific">Papilio xuthus</name>
    <name type="common">Asian swallowtail butterfly</name>
    <dbReference type="NCBI Taxonomy" id="66420"/>
    <lineage>
        <taxon>Eukaryota</taxon>
        <taxon>Metazoa</taxon>
        <taxon>Ecdysozoa</taxon>
        <taxon>Arthropoda</taxon>
        <taxon>Hexapoda</taxon>
        <taxon>Insecta</taxon>
        <taxon>Pterygota</taxon>
        <taxon>Neoptera</taxon>
        <taxon>Endopterygota</taxon>
        <taxon>Lepidoptera</taxon>
        <taxon>Glossata</taxon>
        <taxon>Ditrysia</taxon>
        <taxon>Papilionoidea</taxon>
        <taxon>Papilionidae</taxon>
        <taxon>Papilioninae</taxon>
        <taxon>Papilio</taxon>
    </lineage>
</organism>
<dbReference type="STRING" id="66420.A0A0N1I9U4"/>
<gene>
    <name evidence="3" type="ORF">RR46_01410</name>
</gene>
<proteinExistence type="predicted"/>
<feature type="compositionally biased region" description="Low complexity" evidence="1">
    <location>
        <begin position="220"/>
        <end position="238"/>
    </location>
</feature>
<dbReference type="PANTHER" id="PTHR14625">
    <property type="entry name" value="MICROCEPHALIN"/>
    <property type="match status" value="1"/>
</dbReference>
<feature type="domain" description="BRCT" evidence="2">
    <location>
        <begin position="106"/>
        <end position="172"/>
    </location>
</feature>
<feature type="compositionally biased region" description="Basic residues" evidence="1">
    <location>
        <begin position="264"/>
        <end position="273"/>
    </location>
</feature>
<dbReference type="Gene3D" id="3.40.50.10190">
    <property type="entry name" value="BRCT domain"/>
    <property type="match status" value="3"/>
</dbReference>
<dbReference type="AlphaFoldDB" id="A0A0N1I9U4"/>
<protein>
    <submittedName>
        <fullName evidence="3">Microcephalin</fullName>
    </submittedName>
</protein>
<feature type="region of interest" description="Disordered" evidence="1">
    <location>
        <begin position="208"/>
        <end position="299"/>
    </location>
</feature>
<keyword evidence="4" id="KW-1185">Reference proteome</keyword>
<sequence>MNKENNRTAAGLRRSAVAERIKLREEWSALKGNDKESNIRKKHTNILKKKQDNNIAKDTNVANIIDTNIGAVNRRVTRGTASTSYEALRGVVALVDVGAGSRALALRAALSALGATVVPAWNHLVTHLVWSHDGCRNVRGRARALACRVVSPLWVEACAASGRRLPEDTFPAPSRPSDLPSPRTLRIMLKKAEMENISLAALLSDSTEDDDSKKLTLRMSSESDTSNTSANTSANTSRDTSHNKTETRVNTAPRRPPTSIKTQPPKKSKRKLFTQKDPDLTKGSAIDSEADRTPARAKQLTYEERRELARAGRLARRLLRARSDTPARHAHAHAHATDTHTYRVVLTGMSRSERQAAHNAIRALNGRIQKQVNKSTTHVLLGSCKQDSIQNNLNTTNMTNRVNEKQNIINFIYNHKATKTNISGLKNITSEMTRIDNMAEAVNVNKMAGIDKMASCMTQVDVTNVDNPTIDTIGVRTDKLRTVNALLGAARGCRVLYAKWALDSLEAKQWLHHYGYEVPHLRKIAMKARVERQALGRMRSEYAYDVFNGMRVRISPIADQRDAIVQLLSLCGAVVQDGGGVQNGGNAQNGRDYDIIIGVSENEVSSKWVFDSVAAARMRTTRKYTNKIIPESSESFTQ</sequence>
<dbReference type="PANTHER" id="PTHR14625:SF3">
    <property type="entry name" value="MICROCEPHALIN"/>
    <property type="match status" value="1"/>
</dbReference>
<dbReference type="Proteomes" id="UP000053268">
    <property type="component" value="Unassembled WGS sequence"/>
</dbReference>
<dbReference type="PROSITE" id="PS50172">
    <property type="entry name" value="BRCT"/>
    <property type="match status" value="1"/>
</dbReference>
<dbReference type="InterPro" id="IPR001357">
    <property type="entry name" value="BRCT_dom"/>
</dbReference>
<evidence type="ECO:0000259" key="2">
    <source>
        <dbReference type="PROSITE" id="PS50172"/>
    </source>
</evidence>
<evidence type="ECO:0000313" key="4">
    <source>
        <dbReference type="Proteomes" id="UP000053268"/>
    </source>
</evidence>
<dbReference type="GO" id="GO:0000278">
    <property type="term" value="P:mitotic cell cycle"/>
    <property type="evidence" value="ECO:0007669"/>
    <property type="project" value="TreeGrafter"/>
</dbReference>